<dbReference type="PANTHER" id="PTHR11620">
    <property type="entry name" value="60S RIBOSOMAL PROTEIN L23A"/>
    <property type="match status" value="1"/>
</dbReference>
<dbReference type="InterPro" id="IPR013025">
    <property type="entry name" value="Ribosomal_uL23-like"/>
</dbReference>
<reference evidence="7 8" key="2">
    <citation type="submission" date="2019-05" db="EMBL/GenBank/DDBJ databases">
        <title>Genome evolution of the obligate endosymbiont Buchnera aphidicola.</title>
        <authorList>
            <person name="Moran N.A."/>
        </authorList>
    </citation>
    <scope>NUCLEOTIDE SEQUENCE [LARGE SCALE GENOMIC DNA]</scope>
    <source>
        <strain evidence="7 8">Hta</strain>
    </source>
</reference>
<dbReference type="GO" id="GO:1990904">
    <property type="term" value="C:ribonucleoprotein complex"/>
    <property type="evidence" value="ECO:0007669"/>
    <property type="project" value="UniProtKB-KW"/>
</dbReference>
<reference evidence="7 8" key="1">
    <citation type="submission" date="2018-12" db="EMBL/GenBank/DDBJ databases">
        <authorList>
            <person name="Chong R.A."/>
        </authorList>
    </citation>
    <scope>NUCLEOTIDE SEQUENCE [LARGE SCALE GENOMIC DNA]</scope>
    <source>
        <strain evidence="7 8">Hta</strain>
    </source>
</reference>
<dbReference type="GO" id="GO:0019843">
    <property type="term" value="F:rRNA binding"/>
    <property type="evidence" value="ECO:0007669"/>
    <property type="project" value="UniProtKB-UniRule"/>
</dbReference>
<dbReference type="RefSeq" id="WP_158356768.1">
    <property type="nucleotide sequence ID" value="NZ_CP034873.1"/>
</dbReference>
<evidence type="ECO:0000313" key="8">
    <source>
        <dbReference type="Proteomes" id="UP000298773"/>
    </source>
</evidence>
<dbReference type="Proteomes" id="UP000298773">
    <property type="component" value="Chromosome"/>
</dbReference>
<organism evidence="7 8">
    <name type="scientific">Buchnera aphidicola</name>
    <name type="common">Hyadaphis tataricae</name>
    <dbReference type="NCBI Taxonomy" id="1241859"/>
    <lineage>
        <taxon>Bacteria</taxon>
        <taxon>Pseudomonadati</taxon>
        <taxon>Pseudomonadota</taxon>
        <taxon>Gammaproteobacteria</taxon>
        <taxon>Enterobacterales</taxon>
        <taxon>Erwiniaceae</taxon>
        <taxon>Buchnera</taxon>
    </lineage>
</organism>
<comment type="subunit">
    <text evidence="6">Part of the 50S ribosomal subunit. Contacts protein L29, and trigger factor when it is bound to the ribosome.</text>
</comment>
<dbReference type="InterPro" id="IPR012678">
    <property type="entry name" value="Ribosomal_uL23/eL15/eS24_sf"/>
</dbReference>
<proteinExistence type="inferred from homology"/>
<gene>
    <name evidence="6" type="primary">rplW</name>
    <name evidence="7" type="ORF">D9V69_02610</name>
</gene>
<dbReference type="InterPro" id="IPR012677">
    <property type="entry name" value="Nucleotide-bd_a/b_plait_sf"/>
</dbReference>
<dbReference type="Gene3D" id="3.30.70.330">
    <property type="match status" value="1"/>
</dbReference>
<dbReference type="GO" id="GO:0005840">
    <property type="term" value="C:ribosome"/>
    <property type="evidence" value="ECO:0007669"/>
    <property type="project" value="UniProtKB-KW"/>
</dbReference>
<evidence type="ECO:0000256" key="6">
    <source>
        <dbReference type="HAMAP-Rule" id="MF_01369"/>
    </source>
</evidence>
<dbReference type="GO" id="GO:0006412">
    <property type="term" value="P:translation"/>
    <property type="evidence" value="ECO:0007669"/>
    <property type="project" value="UniProtKB-UniRule"/>
</dbReference>
<evidence type="ECO:0000256" key="1">
    <source>
        <dbReference type="ARBA" id="ARBA00006700"/>
    </source>
</evidence>
<evidence type="ECO:0000256" key="5">
    <source>
        <dbReference type="ARBA" id="ARBA00023274"/>
    </source>
</evidence>
<keyword evidence="3 6" id="KW-0694">RNA-binding</keyword>
<dbReference type="HAMAP" id="MF_01369_B">
    <property type="entry name" value="Ribosomal_uL23_B"/>
    <property type="match status" value="1"/>
</dbReference>
<sequence>MILEERLLKILLAPHVSEKSSISAEKRNTIVLKVLKNATKYEIKCAVKKIFDVEVDNVKTLKVKGKKKRQSNRIVQKSDWKKAYIKIKKGYNLDFIGNIE</sequence>
<dbReference type="AlphaFoldDB" id="A0A4D6XZX3"/>
<name>A0A4D6XZX3_9GAMM</name>
<keyword evidence="2 6" id="KW-0699">rRNA-binding</keyword>
<dbReference type="NCBIfam" id="NF004358">
    <property type="entry name" value="PRK05738.1-1"/>
    <property type="match status" value="1"/>
</dbReference>
<dbReference type="OrthoDB" id="9793353at2"/>
<dbReference type="NCBIfam" id="NF004359">
    <property type="entry name" value="PRK05738.1-3"/>
    <property type="match status" value="1"/>
</dbReference>
<accession>A0A4D6XZX3</accession>
<evidence type="ECO:0000256" key="3">
    <source>
        <dbReference type="ARBA" id="ARBA00022884"/>
    </source>
</evidence>
<protein>
    <recommendedName>
        <fullName evidence="6">Large ribosomal subunit protein uL23</fullName>
    </recommendedName>
</protein>
<comment type="similarity">
    <text evidence="1 6">Belongs to the universal ribosomal protein uL23 family.</text>
</comment>
<dbReference type="NCBIfam" id="NF004363">
    <property type="entry name" value="PRK05738.2-4"/>
    <property type="match status" value="1"/>
</dbReference>
<evidence type="ECO:0000313" key="7">
    <source>
        <dbReference type="EMBL" id="QCI21799.1"/>
    </source>
</evidence>
<evidence type="ECO:0000256" key="4">
    <source>
        <dbReference type="ARBA" id="ARBA00022980"/>
    </source>
</evidence>
<evidence type="ECO:0000256" key="2">
    <source>
        <dbReference type="ARBA" id="ARBA00022730"/>
    </source>
</evidence>
<dbReference type="SUPFAM" id="SSF54189">
    <property type="entry name" value="Ribosomal proteins S24e, L23 and L15e"/>
    <property type="match status" value="1"/>
</dbReference>
<dbReference type="EMBL" id="CP034873">
    <property type="protein sequence ID" value="QCI21799.1"/>
    <property type="molecule type" value="Genomic_DNA"/>
</dbReference>
<dbReference type="Pfam" id="PF00276">
    <property type="entry name" value="Ribosomal_L23"/>
    <property type="match status" value="1"/>
</dbReference>
<keyword evidence="4 6" id="KW-0689">Ribosomal protein</keyword>
<comment type="function">
    <text evidence="6">One of the early assembly proteins it binds 23S rRNA. One of the proteins that surrounds the polypeptide exit tunnel on the outside of the ribosome. Forms the main docking site for trigger factor binding to the ribosome.</text>
</comment>
<dbReference type="FunFam" id="3.30.70.330:FF:000001">
    <property type="entry name" value="50S ribosomal protein L23"/>
    <property type="match status" value="1"/>
</dbReference>
<dbReference type="GO" id="GO:0003735">
    <property type="term" value="F:structural constituent of ribosome"/>
    <property type="evidence" value="ECO:0007669"/>
    <property type="project" value="InterPro"/>
</dbReference>
<keyword evidence="5 6" id="KW-0687">Ribonucleoprotein</keyword>